<keyword evidence="3" id="KW-1185">Reference proteome</keyword>
<evidence type="ECO:0000313" key="2">
    <source>
        <dbReference type="EMBL" id="USP82667.1"/>
    </source>
</evidence>
<dbReference type="EMBL" id="CP089281">
    <property type="protein sequence ID" value="USP82667.1"/>
    <property type="molecule type" value="Genomic_DNA"/>
</dbReference>
<feature type="region of interest" description="Disordered" evidence="1">
    <location>
        <begin position="190"/>
        <end position="285"/>
    </location>
</feature>
<dbReference type="PANTHER" id="PTHR42354">
    <property type="entry name" value="C2H2-TYPE DOMAIN-CONTAINING PROTEIN"/>
    <property type="match status" value="1"/>
</dbReference>
<evidence type="ECO:0000256" key="1">
    <source>
        <dbReference type="SAM" id="MobiDB-lite"/>
    </source>
</evidence>
<protein>
    <submittedName>
        <fullName evidence="2">Uncharacterized protein</fullName>
    </submittedName>
</protein>
<accession>A0A9Q8ZIN2</accession>
<organism evidence="2 3">
    <name type="scientific">Curvularia clavata</name>
    <dbReference type="NCBI Taxonomy" id="95742"/>
    <lineage>
        <taxon>Eukaryota</taxon>
        <taxon>Fungi</taxon>
        <taxon>Dikarya</taxon>
        <taxon>Ascomycota</taxon>
        <taxon>Pezizomycotina</taxon>
        <taxon>Dothideomycetes</taxon>
        <taxon>Pleosporomycetidae</taxon>
        <taxon>Pleosporales</taxon>
        <taxon>Pleosporineae</taxon>
        <taxon>Pleosporaceae</taxon>
        <taxon>Curvularia</taxon>
    </lineage>
</organism>
<dbReference type="AlphaFoldDB" id="A0A9Q8ZIN2"/>
<gene>
    <name evidence="2" type="ORF">yc1106_09941</name>
</gene>
<sequence length="414" mass="47095">MKPETEEAVQAVDHDKVLIEYLQAKGLLLDLVLVASLVRTLTDSFGSASDLYQRLKRKSSPIDSDDDEDDRFHILSRRRRDSGFSSSRRNKDAYDSEGEIIFTSSTQIRAEYEHGYRKLGESFARGDATAQIQLQSQIIQLQQVVISIHQDLMVSSYIAPSSTHSHLVRLVQTTRTARAASIAALSMQYQRMLPPPPPSPRLPDPPCSPPGAFPEPEGTWHTTKPFKPRRRTGDSSSSSTSSEDKEIKIQPFPFPVSKPKPEPKPAPKPEPKPKPDDRPRPPTPSNNRLFCIYAKELQDNPRMPLASAYKPCGDGKCPFCRTYLSMRTGKIWEIVVDNCLESKYYPHRPDYRVFRIKNRFIVKSHRENGGFACVLCARFRRFDMLCADIGSLMDHLWREHSGDELAWDYDIVEC</sequence>
<evidence type="ECO:0000313" key="3">
    <source>
        <dbReference type="Proteomes" id="UP001056012"/>
    </source>
</evidence>
<feature type="compositionally biased region" description="Pro residues" evidence="1">
    <location>
        <begin position="193"/>
        <end position="213"/>
    </location>
</feature>
<reference evidence="2" key="1">
    <citation type="submission" date="2021-12" db="EMBL/GenBank/DDBJ databases">
        <title>Curvularia clavata genome.</title>
        <authorList>
            <person name="Cao Y."/>
        </authorList>
    </citation>
    <scope>NUCLEOTIDE SEQUENCE</scope>
    <source>
        <strain evidence="2">Yc1106</strain>
    </source>
</reference>
<dbReference type="Proteomes" id="UP001056012">
    <property type="component" value="Chromosome 8"/>
</dbReference>
<dbReference type="PANTHER" id="PTHR42354:SF1">
    <property type="entry name" value="C2H2-TYPE DOMAIN-CONTAINING PROTEIN"/>
    <property type="match status" value="1"/>
</dbReference>
<name>A0A9Q8ZIN2_CURCL</name>
<proteinExistence type="predicted"/>
<feature type="compositionally biased region" description="Basic and acidic residues" evidence="1">
    <location>
        <begin position="259"/>
        <end position="280"/>
    </location>
</feature>
<dbReference type="VEuPathDB" id="FungiDB:yc1106_09941"/>
<dbReference type="OrthoDB" id="5309037at2759"/>